<dbReference type="EMBL" id="MU275958">
    <property type="protein sequence ID" value="KAI0045214.1"/>
    <property type="molecule type" value="Genomic_DNA"/>
</dbReference>
<evidence type="ECO:0000313" key="1">
    <source>
        <dbReference type="EMBL" id="KAI0045214.1"/>
    </source>
</evidence>
<protein>
    <submittedName>
        <fullName evidence="1">Uncharacterized protein</fullName>
    </submittedName>
</protein>
<accession>A0ACB8RM14</accession>
<proteinExistence type="predicted"/>
<evidence type="ECO:0000313" key="2">
    <source>
        <dbReference type="Proteomes" id="UP000814033"/>
    </source>
</evidence>
<keyword evidence="2" id="KW-1185">Reference proteome</keyword>
<dbReference type="Proteomes" id="UP000814033">
    <property type="component" value="Unassembled WGS sequence"/>
</dbReference>
<comment type="caution">
    <text evidence="1">The sequence shown here is derived from an EMBL/GenBank/DDBJ whole genome shotgun (WGS) entry which is preliminary data.</text>
</comment>
<reference evidence="1" key="1">
    <citation type="submission" date="2021-02" db="EMBL/GenBank/DDBJ databases">
        <authorList>
            <consortium name="DOE Joint Genome Institute"/>
            <person name="Ahrendt S."/>
            <person name="Looney B.P."/>
            <person name="Miyauchi S."/>
            <person name="Morin E."/>
            <person name="Drula E."/>
            <person name="Courty P.E."/>
            <person name="Chicoki N."/>
            <person name="Fauchery L."/>
            <person name="Kohler A."/>
            <person name="Kuo A."/>
            <person name="Labutti K."/>
            <person name="Pangilinan J."/>
            <person name="Lipzen A."/>
            <person name="Riley R."/>
            <person name="Andreopoulos W."/>
            <person name="He G."/>
            <person name="Johnson J."/>
            <person name="Barry K.W."/>
            <person name="Grigoriev I.V."/>
            <person name="Nagy L."/>
            <person name="Hibbett D."/>
            <person name="Henrissat B."/>
            <person name="Matheny P.B."/>
            <person name="Labbe J."/>
            <person name="Martin F."/>
        </authorList>
    </citation>
    <scope>NUCLEOTIDE SEQUENCE</scope>
    <source>
        <strain evidence="1">FP105234-sp</strain>
    </source>
</reference>
<reference evidence="1" key="2">
    <citation type="journal article" date="2022" name="New Phytol.">
        <title>Evolutionary transition to the ectomycorrhizal habit in the genomes of a hyperdiverse lineage of mushroom-forming fungi.</title>
        <authorList>
            <person name="Looney B."/>
            <person name="Miyauchi S."/>
            <person name="Morin E."/>
            <person name="Drula E."/>
            <person name="Courty P.E."/>
            <person name="Kohler A."/>
            <person name="Kuo A."/>
            <person name="LaButti K."/>
            <person name="Pangilinan J."/>
            <person name="Lipzen A."/>
            <person name="Riley R."/>
            <person name="Andreopoulos W."/>
            <person name="He G."/>
            <person name="Johnson J."/>
            <person name="Nolan M."/>
            <person name="Tritt A."/>
            <person name="Barry K.W."/>
            <person name="Grigoriev I.V."/>
            <person name="Nagy L.G."/>
            <person name="Hibbett D."/>
            <person name="Henrissat B."/>
            <person name="Matheny P.B."/>
            <person name="Labbe J."/>
            <person name="Martin F.M."/>
        </authorList>
    </citation>
    <scope>NUCLEOTIDE SEQUENCE</scope>
    <source>
        <strain evidence="1">FP105234-sp</strain>
    </source>
</reference>
<name>A0ACB8RM14_9AGAM</name>
<sequence length="439" mass="50098">MAALTLVALSFFAFHSAPTPLEIVSENIEPPRSDRLDALLGPPTQKFRDNLRNDTEYMTSWISAGWTNDVMTFGNLIYLAMITERVPIVGNFTPSHIGGDAGTIPFGEVFDMDYLSRTIGIPVLEWNEVKDPNSQEVEELGCWSVWQAVQTRESQPRFTNAFELEKLDISWTAGPLSLQKIPGFEHDPHAHFWSIAALTYPSVRERYLQEPIPSPVNHVSLPPDEHLACFDYLYYVCAHESFEYEHDLSPAWRFVAKHFRWTPRLQTMADGYLRRMFGVPEDGVIPPYISIHARRANDFAVYCGDVPRGDCFPTMNVYARRIADTQEELRARYGIVPEHVIMLSDEQDPAWWDAVRLMGWYTPDHVAEDTVNKYGRWYPLLVDAVIQSSGMGLLGTDRSTMSLLAGRRVEDWNGGVFKMVKWGTAHADDHRRAWIPDAI</sequence>
<gene>
    <name evidence="1" type="ORF">FA95DRAFT_1561351</name>
</gene>
<organism evidence="1 2">
    <name type="scientific">Auriscalpium vulgare</name>
    <dbReference type="NCBI Taxonomy" id="40419"/>
    <lineage>
        <taxon>Eukaryota</taxon>
        <taxon>Fungi</taxon>
        <taxon>Dikarya</taxon>
        <taxon>Basidiomycota</taxon>
        <taxon>Agaricomycotina</taxon>
        <taxon>Agaricomycetes</taxon>
        <taxon>Russulales</taxon>
        <taxon>Auriscalpiaceae</taxon>
        <taxon>Auriscalpium</taxon>
    </lineage>
</organism>